<dbReference type="Pfam" id="PF01582">
    <property type="entry name" value="TIR"/>
    <property type="match status" value="1"/>
</dbReference>
<sequence>MALSLAAASSSSSPPTTRYDVFISFRGEDTRNGFTSHLHAALLRNQIHTFIDYRIPKGGVVWNELVEAIRDSKLFVVILSENYASSSWCLRELVEIMECKKKNEQVIVIPVFYKIEPTRVRKQSGSYRRAFDEHERSSNRKHVQQWRTALTEASDLSGFTCNHHRHEAQLIDEIVEAIFPNLNYNCYRDELRSPFISNRNYTSVKSLLKFKLEKILVIGIWDDVADSQIATDLIQLLCNCLNSGSRIILTTRDRNVLSSGGVEAIHEDIHGVESMIVDMNEITIDPRIIIIALRKMPKLRLLALRGNINLDLEWNIVFVKDFQLSNDLRYIEWNKCPLKFLPSICWPQKLVQLSMRGSNIKKLWDTKQMLPSLEMIDLGRCKDLIECPNLTGATNLKKISFYGCENLQDVHPSIFSLSKIEDIYLDYCKKLKRLYSDYCSPSLSYLWTIGCSNLEEFSIPMIGDHSKSLYLSSSALSEESSTIMHLKNLTTFGINISYSIEKLPQNFARTIALMDPIKHEDDTCIILSRILPTPVFLSLKRLSFEHCKSLSKLPDNIHVLQSLQELSLESCHAITSLPESIKNLQKLIQLFIDDCKMLQYVPPLPPSIIYFAARNCKSLKTISSLTSEPPKTHWASFKFYNCTKLDDDAYEAVLKDLKSRIELAASNECSNISFYYLPSKESILNDWFPHYYSTETSITVEVPPDHKISSCLVVCMLFSQFQSRDFSNKHLTFRCECYLEKGCNEWEWIATSGKTVHLTDHTFSVNQFEMISDHMILWYDGEYSNKIMEAIKERKRGTTCNPILKFEFYAHQPEDNEEVVIKGCGIRWMHVNDEEEINPDVIDEGEIIPDVIIDEGHEYDHLELEDLQRTGKRVDVHCCALDIVNWFKRLLWWRTETKEEI</sequence>
<gene>
    <name evidence="3" type="ORF">DS421_19g641890</name>
</gene>
<keyword evidence="1" id="KW-0520">NAD</keyword>
<dbReference type="SMART" id="SM00255">
    <property type="entry name" value="TIR"/>
    <property type="match status" value="1"/>
</dbReference>
<dbReference type="InterPro" id="IPR000157">
    <property type="entry name" value="TIR_dom"/>
</dbReference>
<dbReference type="PROSITE" id="PS50104">
    <property type="entry name" value="TIR"/>
    <property type="match status" value="1"/>
</dbReference>
<evidence type="ECO:0000313" key="4">
    <source>
        <dbReference type="Proteomes" id="UP000464620"/>
    </source>
</evidence>
<organism evidence="3 4">
    <name type="scientific">Arachis hypogaea</name>
    <name type="common">Peanut</name>
    <dbReference type="NCBI Taxonomy" id="3818"/>
    <lineage>
        <taxon>Eukaryota</taxon>
        <taxon>Viridiplantae</taxon>
        <taxon>Streptophyta</taxon>
        <taxon>Embryophyta</taxon>
        <taxon>Tracheophyta</taxon>
        <taxon>Spermatophyta</taxon>
        <taxon>Magnoliopsida</taxon>
        <taxon>eudicotyledons</taxon>
        <taxon>Gunneridae</taxon>
        <taxon>Pentapetalae</taxon>
        <taxon>rosids</taxon>
        <taxon>fabids</taxon>
        <taxon>Fabales</taxon>
        <taxon>Fabaceae</taxon>
        <taxon>Papilionoideae</taxon>
        <taxon>50 kb inversion clade</taxon>
        <taxon>dalbergioids sensu lato</taxon>
        <taxon>Dalbergieae</taxon>
        <taxon>Pterocarpus clade</taxon>
        <taxon>Arachis</taxon>
    </lineage>
</organism>
<dbReference type="PANTHER" id="PTHR11017">
    <property type="entry name" value="LEUCINE-RICH REPEAT-CONTAINING PROTEIN"/>
    <property type="match status" value="1"/>
</dbReference>
<evidence type="ECO:0000256" key="1">
    <source>
        <dbReference type="ARBA" id="ARBA00023027"/>
    </source>
</evidence>
<evidence type="ECO:0000313" key="3">
    <source>
        <dbReference type="EMBL" id="QHN76210.1"/>
    </source>
</evidence>
<dbReference type="SUPFAM" id="SSF52200">
    <property type="entry name" value="Toll/Interleukin receptor TIR domain"/>
    <property type="match status" value="1"/>
</dbReference>
<dbReference type="PANTHER" id="PTHR11017:SF512">
    <property type="entry name" value="ADP-RIBOSYL CYCLASE_CYCLIC ADP-RIBOSE HYDROLASE"/>
    <property type="match status" value="1"/>
</dbReference>
<dbReference type="Proteomes" id="UP000464620">
    <property type="component" value="Chromosome B09"/>
</dbReference>
<proteinExistence type="predicted"/>
<evidence type="ECO:0000259" key="2">
    <source>
        <dbReference type="PROSITE" id="PS50104"/>
    </source>
</evidence>
<dbReference type="FunFam" id="3.40.50.10140:FF:000007">
    <property type="entry name" value="Disease resistance protein (TIR-NBS-LRR class)"/>
    <property type="match status" value="1"/>
</dbReference>
<dbReference type="Gene3D" id="3.40.50.10140">
    <property type="entry name" value="Toll/interleukin-1 receptor homology (TIR) domain"/>
    <property type="match status" value="1"/>
</dbReference>
<dbReference type="GO" id="GO:0007165">
    <property type="term" value="P:signal transduction"/>
    <property type="evidence" value="ECO:0007669"/>
    <property type="project" value="InterPro"/>
</dbReference>
<reference evidence="3 4" key="1">
    <citation type="submission" date="2020-01" db="EMBL/GenBank/DDBJ databases">
        <title>Genome sequence of Arachis hypogaea, cultivar Shitouqi.</title>
        <authorList>
            <person name="Zhuang W."/>
            <person name="Chen H."/>
            <person name="Varshney R."/>
            <person name="Wang D."/>
            <person name="Ming R."/>
        </authorList>
    </citation>
    <scope>NUCLEOTIDE SEQUENCE [LARGE SCALE GENOMIC DNA]</scope>
    <source>
        <tissue evidence="3">Young leaf</tissue>
    </source>
</reference>
<dbReference type="InterPro" id="IPR044974">
    <property type="entry name" value="Disease_R_plants"/>
</dbReference>
<protein>
    <submittedName>
        <fullName evidence="3">TMV resistance protein N</fullName>
    </submittedName>
</protein>
<accession>A0A6B9V452</accession>
<dbReference type="EMBL" id="CP031001">
    <property type="protein sequence ID" value="QHN76210.1"/>
    <property type="molecule type" value="Genomic_DNA"/>
</dbReference>
<name>A0A6B9V452_ARAHY</name>
<feature type="domain" description="TIR" evidence="2">
    <location>
        <begin position="17"/>
        <end position="182"/>
    </location>
</feature>
<dbReference type="InterPro" id="IPR032675">
    <property type="entry name" value="LRR_dom_sf"/>
</dbReference>
<dbReference type="GO" id="GO:0006952">
    <property type="term" value="P:defense response"/>
    <property type="evidence" value="ECO:0007669"/>
    <property type="project" value="InterPro"/>
</dbReference>
<dbReference type="InterPro" id="IPR035897">
    <property type="entry name" value="Toll_tir_struct_dom_sf"/>
</dbReference>
<dbReference type="Gene3D" id="3.80.10.10">
    <property type="entry name" value="Ribonuclease Inhibitor"/>
    <property type="match status" value="2"/>
</dbReference>
<dbReference type="SUPFAM" id="SSF52058">
    <property type="entry name" value="L domain-like"/>
    <property type="match status" value="1"/>
</dbReference>
<dbReference type="AlphaFoldDB" id="A0A6B9V452"/>